<dbReference type="STRING" id="128944.AWM75_08445"/>
<dbReference type="InterPro" id="IPR003148">
    <property type="entry name" value="RCK_N"/>
</dbReference>
<evidence type="ECO:0000256" key="3">
    <source>
        <dbReference type="ARBA" id="ARBA00022538"/>
    </source>
</evidence>
<dbReference type="Pfam" id="PF02254">
    <property type="entry name" value="TrkA_N"/>
    <property type="match status" value="2"/>
</dbReference>
<dbReference type="InterPro" id="IPR006037">
    <property type="entry name" value="RCK_C"/>
</dbReference>
<dbReference type="InterPro" id="IPR050721">
    <property type="entry name" value="Trk_Ktr_HKT_K-transport"/>
</dbReference>
<feature type="domain" description="RCK N-terminal" evidence="7">
    <location>
        <begin position="1"/>
        <end position="119"/>
    </location>
</feature>
<keyword evidence="5" id="KW-0520">NAD</keyword>
<evidence type="ECO:0000313" key="10">
    <source>
        <dbReference type="Proteomes" id="UP000062260"/>
    </source>
</evidence>
<keyword evidence="4" id="KW-0630">Potassium</keyword>
<feature type="domain" description="RCK C-terminal" evidence="8">
    <location>
        <begin position="139"/>
        <end position="222"/>
    </location>
</feature>
<dbReference type="EMBL" id="CP014163">
    <property type="protein sequence ID" value="AMB99998.1"/>
    <property type="molecule type" value="Genomic_DNA"/>
</dbReference>
<dbReference type="PRINTS" id="PR00335">
    <property type="entry name" value="KUPTAKETRKA"/>
</dbReference>
<dbReference type="OrthoDB" id="9775180at2"/>
<dbReference type="GO" id="GO:0015079">
    <property type="term" value="F:potassium ion transmembrane transporter activity"/>
    <property type="evidence" value="ECO:0007669"/>
    <property type="project" value="InterPro"/>
</dbReference>
<evidence type="ECO:0000259" key="7">
    <source>
        <dbReference type="PROSITE" id="PS51201"/>
    </source>
</evidence>
<dbReference type="NCBIfam" id="NF007033">
    <property type="entry name" value="PRK09496.1-5"/>
    <property type="match status" value="1"/>
</dbReference>
<dbReference type="Gene3D" id="3.40.50.720">
    <property type="entry name" value="NAD(P)-binding Rossmann-like Domain"/>
    <property type="match status" value="2"/>
</dbReference>
<dbReference type="SUPFAM" id="SSF116726">
    <property type="entry name" value="TrkA C-terminal domain-like"/>
    <property type="match status" value="2"/>
</dbReference>
<dbReference type="PANTHER" id="PTHR43833">
    <property type="entry name" value="POTASSIUM CHANNEL PROTEIN 2-RELATED-RELATED"/>
    <property type="match status" value="1"/>
</dbReference>
<feature type="domain" description="RCK C-terminal" evidence="8">
    <location>
        <begin position="370"/>
        <end position="450"/>
    </location>
</feature>
<dbReference type="InterPro" id="IPR036721">
    <property type="entry name" value="RCK_C_sf"/>
</dbReference>
<dbReference type="PANTHER" id="PTHR43833:SF5">
    <property type="entry name" value="TRK SYSTEM POTASSIUM UPTAKE PROTEIN TRKA"/>
    <property type="match status" value="1"/>
</dbReference>
<protein>
    <recommendedName>
        <fullName evidence="1">Trk system potassium uptake protein TrkA</fullName>
    </recommendedName>
</protein>
<gene>
    <name evidence="9" type="ORF">AWM75_08445</name>
</gene>
<dbReference type="SUPFAM" id="SSF51735">
    <property type="entry name" value="NAD(P)-binding Rossmann-fold domains"/>
    <property type="match status" value="2"/>
</dbReference>
<feature type="domain" description="RCK N-terminal" evidence="7">
    <location>
        <begin position="227"/>
        <end position="344"/>
    </location>
</feature>
<evidence type="ECO:0000256" key="5">
    <source>
        <dbReference type="ARBA" id="ARBA00023027"/>
    </source>
</evidence>
<reference evidence="10" key="2">
    <citation type="submission" date="2016-01" db="EMBL/GenBank/DDBJ databases">
        <title>Six Aerococcus type strain genome sequencing and assembly using PacBio and Illumina Hiseq.</title>
        <authorList>
            <person name="Carkaci D."/>
            <person name="Dargis R."/>
            <person name="Nielsen X.C."/>
            <person name="Skovgaard O."/>
            <person name="Fuursted K."/>
            <person name="Christensen J.J."/>
        </authorList>
    </citation>
    <scope>NUCLEOTIDE SEQUENCE [LARGE SCALE GENOMIC DNA]</scope>
    <source>
        <strain evidence="10">CCUG42038B</strain>
    </source>
</reference>
<reference evidence="9 10" key="1">
    <citation type="journal article" date="2016" name="Genome Announc.">
        <title>Complete Genome Sequences of Aerococcus christensenii CCUG 28831T, Aerococcus sanguinicola CCUG 43001T, Aerococcus urinae CCUG 36881T, Aerococcus urinaeequi CCUG 28094T, Aerococcus urinaehominis CCUG 42038 BT, and Aerococcus viridans CCUG 4311T.</title>
        <authorList>
            <person name="Carkaci D."/>
            <person name="Dargis R."/>
            <person name="Nielsen X.C."/>
            <person name="Skovgaard O."/>
            <person name="Fuursted K."/>
            <person name="Christensen J.J."/>
        </authorList>
    </citation>
    <scope>NUCLEOTIDE SEQUENCE [LARGE SCALE GENOMIC DNA]</scope>
    <source>
        <strain evidence="9 10">CCUG42038B</strain>
    </source>
</reference>
<keyword evidence="3" id="KW-0633">Potassium transport</keyword>
<evidence type="ECO:0000313" key="9">
    <source>
        <dbReference type="EMBL" id="AMB99998.1"/>
    </source>
</evidence>
<keyword evidence="2" id="KW-0813">Transport</keyword>
<dbReference type="NCBIfam" id="NF007039">
    <property type="entry name" value="PRK09496.3-2"/>
    <property type="match status" value="1"/>
</dbReference>
<dbReference type="Pfam" id="PF02080">
    <property type="entry name" value="TrkA_C"/>
    <property type="match status" value="2"/>
</dbReference>
<evidence type="ECO:0000256" key="4">
    <source>
        <dbReference type="ARBA" id="ARBA00022958"/>
    </source>
</evidence>
<dbReference type="Proteomes" id="UP000062260">
    <property type="component" value="Chromosome"/>
</dbReference>
<dbReference type="Gene3D" id="3.30.70.1450">
    <property type="entry name" value="Regulator of K+ conductance, C-terminal domain"/>
    <property type="match status" value="2"/>
</dbReference>
<dbReference type="PROSITE" id="PS51202">
    <property type="entry name" value="RCK_C"/>
    <property type="match status" value="2"/>
</dbReference>
<dbReference type="AlphaFoldDB" id="A0A109RH78"/>
<dbReference type="GO" id="GO:0005886">
    <property type="term" value="C:plasma membrane"/>
    <property type="evidence" value="ECO:0007669"/>
    <property type="project" value="InterPro"/>
</dbReference>
<evidence type="ECO:0000256" key="2">
    <source>
        <dbReference type="ARBA" id="ARBA00022448"/>
    </source>
</evidence>
<evidence type="ECO:0000259" key="8">
    <source>
        <dbReference type="PROSITE" id="PS51202"/>
    </source>
</evidence>
<accession>A0A109RH78</accession>
<dbReference type="InterPro" id="IPR036291">
    <property type="entry name" value="NAD(P)-bd_dom_sf"/>
</dbReference>
<dbReference type="PROSITE" id="PS51201">
    <property type="entry name" value="RCK_N"/>
    <property type="match status" value="2"/>
</dbReference>
<evidence type="ECO:0000256" key="6">
    <source>
        <dbReference type="ARBA" id="ARBA00023065"/>
    </source>
</evidence>
<dbReference type="RefSeq" id="WP_067980789.1">
    <property type="nucleotide sequence ID" value="NZ_CP014163.1"/>
</dbReference>
<sequence>MKVVVCGGGQVGQSIIDSLWKIADITLLDADHDIVDMLYDKYDIQAVVGSAISMVALREAEVDQADIFIAVTNSDEKNIIASILAENLGVDYVYARVRDPKYYEEGDFFKQSLGLTEIMNPEQDSARLIRQLLRFPTANSIEDLLHRQVQLVEITVSKESPLTGKSLQTLTQELNHEILVCAIERDHQVIIPQGQTEIQAGDNIYITGTQPNLKQFYKQIRANSRPAKRILIIGGGNISHYLIGELQSRPHTIKLIEWDRQRADKIAATYPSVEVILGDGTDQDLLIEEGIATYDAVVTLSPADEENILISLFAHSLGVTKVIPKVDRPYLLKPITHLGLESVVTPKLLVSDRIIHRVRSLIATQDSSVANFHQLVNGQVEALEFKIFRESKITEQTLADLRLIPDTLIAGIEREGQIIYPKGHDQIQAGDRVLVITKQANIHDINQILA</sequence>
<proteinExistence type="predicted"/>
<dbReference type="InterPro" id="IPR006036">
    <property type="entry name" value="K_uptake_TrkA"/>
</dbReference>
<name>A0A109RH78_9LACT</name>
<dbReference type="KEGG" id="auh:AWM75_08445"/>
<evidence type="ECO:0000256" key="1">
    <source>
        <dbReference type="ARBA" id="ARBA00017378"/>
    </source>
</evidence>
<organism evidence="9 10">
    <name type="scientific">Aerococcus urinaehominis</name>
    <dbReference type="NCBI Taxonomy" id="128944"/>
    <lineage>
        <taxon>Bacteria</taxon>
        <taxon>Bacillati</taxon>
        <taxon>Bacillota</taxon>
        <taxon>Bacilli</taxon>
        <taxon>Lactobacillales</taxon>
        <taxon>Aerococcaceae</taxon>
        <taxon>Aerococcus</taxon>
    </lineage>
</organism>
<keyword evidence="10" id="KW-1185">Reference proteome</keyword>
<keyword evidence="6" id="KW-0406">Ion transport</keyword>